<feature type="region of interest" description="Disordered" evidence="1">
    <location>
        <begin position="1"/>
        <end position="31"/>
    </location>
</feature>
<dbReference type="AlphaFoldDB" id="A0AAD9JHT4"/>
<organism evidence="2 3">
    <name type="scientific">Paralvinella palmiformis</name>
    <dbReference type="NCBI Taxonomy" id="53620"/>
    <lineage>
        <taxon>Eukaryota</taxon>
        <taxon>Metazoa</taxon>
        <taxon>Spiralia</taxon>
        <taxon>Lophotrochozoa</taxon>
        <taxon>Annelida</taxon>
        <taxon>Polychaeta</taxon>
        <taxon>Sedentaria</taxon>
        <taxon>Canalipalpata</taxon>
        <taxon>Terebellida</taxon>
        <taxon>Terebelliformia</taxon>
        <taxon>Alvinellidae</taxon>
        <taxon>Paralvinella</taxon>
    </lineage>
</organism>
<dbReference type="Proteomes" id="UP001208570">
    <property type="component" value="Unassembled WGS sequence"/>
</dbReference>
<name>A0AAD9JHT4_9ANNE</name>
<accession>A0AAD9JHT4</accession>
<evidence type="ECO:0000256" key="1">
    <source>
        <dbReference type="SAM" id="MobiDB-lite"/>
    </source>
</evidence>
<sequence>MKAKERGGRPLNILSNRLSTADATTQGDNKFPTEVLREDVVDYRVDHGIDEDQDMPDEQQRSVGDPVRQIAIVTDQQVDVERDPADGEHQHDDGRHLGHVTDVLRDAVSGLPQMADDG</sequence>
<proteinExistence type="predicted"/>
<evidence type="ECO:0000313" key="3">
    <source>
        <dbReference type="Proteomes" id="UP001208570"/>
    </source>
</evidence>
<keyword evidence="3" id="KW-1185">Reference proteome</keyword>
<comment type="caution">
    <text evidence="2">The sequence shown here is derived from an EMBL/GenBank/DDBJ whole genome shotgun (WGS) entry which is preliminary data.</text>
</comment>
<protein>
    <submittedName>
        <fullName evidence="2">Uncharacterized protein</fullName>
    </submittedName>
</protein>
<feature type="compositionally biased region" description="Polar residues" evidence="1">
    <location>
        <begin position="13"/>
        <end position="28"/>
    </location>
</feature>
<gene>
    <name evidence="2" type="ORF">LSH36_314g00041</name>
</gene>
<feature type="region of interest" description="Disordered" evidence="1">
    <location>
        <begin position="79"/>
        <end position="99"/>
    </location>
</feature>
<dbReference type="EMBL" id="JAODUP010000314">
    <property type="protein sequence ID" value="KAK2152931.1"/>
    <property type="molecule type" value="Genomic_DNA"/>
</dbReference>
<feature type="compositionally biased region" description="Basic and acidic residues" evidence="1">
    <location>
        <begin position="79"/>
        <end position="96"/>
    </location>
</feature>
<reference evidence="2" key="1">
    <citation type="journal article" date="2023" name="Mol. Biol. Evol.">
        <title>Third-Generation Sequencing Reveals the Adaptive Role of the Epigenome in Three Deep-Sea Polychaetes.</title>
        <authorList>
            <person name="Perez M."/>
            <person name="Aroh O."/>
            <person name="Sun Y."/>
            <person name="Lan Y."/>
            <person name="Juniper S.K."/>
            <person name="Young C.R."/>
            <person name="Angers B."/>
            <person name="Qian P.Y."/>
        </authorList>
    </citation>
    <scope>NUCLEOTIDE SEQUENCE</scope>
    <source>
        <strain evidence="2">P08H-3</strain>
    </source>
</reference>
<evidence type="ECO:0000313" key="2">
    <source>
        <dbReference type="EMBL" id="KAK2152931.1"/>
    </source>
</evidence>